<reference evidence="1" key="1">
    <citation type="journal article" date="2014" name="Int. J. Syst. Evol. Microbiol.">
        <title>Complete genome sequence of Corynebacterium casei LMG S-19264T (=DSM 44701T), isolated from a smear-ripened cheese.</title>
        <authorList>
            <consortium name="US DOE Joint Genome Institute (JGI-PGF)"/>
            <person name="Walter F."/>
            <person name="Albersmeier A."/>
            <person name="Kalinowski J."/>
            <person name="Ruckert C."/>
        </authorList>
    </citation>
    <scope>NUCLEOTIDE SEQUENCE</scope>
    <source>
        <strain evidence="1">KCTC 32437</strain>
    </source>
</reference>
<sequence length="67" mass="7230">MNHGPAGVQRAISHLFTPFDFRESEESLSPEKNLSTIKTLLTTSNVEDPRKDVVGVAAECSGVTQSV</sequence>
<comment type="caution">
    <text evidence="1">The sequence shown here is derived from an EMBL/GenBank/DDBJ whole genome shotgun (WGS) entry which is preliminary data.</text>
</comment>
<dbReference type="Proteomes" id="UP000646579">
    <property type="component" value="Unassembled WGS sequence"/>
</dbReference>
<accession>A0A918SAG3</accession>
<evidence type="ECO:0000313" key="1">
    <source>
        <dbReference type="EMBL" id="GHA29129.1"/>
    </source>
</evidence>
<dbReference type="EMBL" id="BMZE01000003">
    <property type="protein sequence ID" value="GHA29129.1"/>
    <property type="molecule type" value="Genomic_DNA"/>
</dbReference>
<reference evidence="1" key="2">
    <citation type="submission" date="2020-09" db="EMBL/GenBank/DDBJ databases">
        <authorList>
            <person name="Sun Q."/>
            <person name="Kim S."/>
        </authorList>
    </citation>
    <scope>NUCLEOTIDE SEQUENCE</scope>
    <source>
        <strain evidence="1">KCTC 32437</strain>
    </source>
</reference>
<dbReference type="AlphaFoldDB" id="A0A918SAG3"/>
<gene>
    <name evidence="1" type="ORF">GCM10007989_25870</name>
</gene>
<keyword evidence="2" id="KW-1185">Reference proteome</keyword>
<proteinExistence type="predicted"/>
<protein>
    <submittedName>
        <fullName evidence="1">Uncharacterized protein</fullName>
    </submittedName>
</protein>
<name>A0A918SAG3_9HYPH</name>
<organism evidence="1 2">
    <name type="scientific">Devosia pacifica</name>
    <dbReference type="NCBI Taxonomy" id="1335967"/>
    <lineage>
        <taxon>Bacteria</taxon>
        <taxon>Pseudomonadati</taxon>
        <taxon>Pseudomonadota</taxon>
        <taxon>Alphaproteobacteria</taxon>
        <taxon>Hyphomicrobiales</taxon>
        <taxon>Devosiaceae</taxon>
        <taxon>Devosia</taxon>
    </lineage>
</organism>
<evidence type="ECO:0000313" key="2">
    <source>
        <dbReference type="Proteomes" id="UP000646579"/>
    </source>
</evidence>